<name>A0A0S7BWT1_9CHLR</name>
<dbReference type="AlphaFoldDB" id="A0A0S7BWT1"/>
<dbReference type="EMBL" id="DF968181">
    <property type="protein sequence ID" value="GAP41684.1"/>
    <property type="molecule type" value="Genomic_DNA"/>
</dbReference>
<dbReference type="RefSeq" id="WP_154664745.1">
    <property type="nucleotide sequence ID" value="NZ_DF968181.1"/>
</dbReference>
<organism evidence="1">
    <name type="scientific">Flexilinea flocculi</name>
    <dbReference type="NCBI Taxonomy" id="1678840"/>
    <lineage>
        <taxon>Bacteria</taxon>
        <taxon>Bacillati</taxon>
        <taxon>Chloroflexota</taxon>
        <taxon>Anaerolineae</taxon>
        <taxon>Anaerolineales</taxon>
        <taxon>Anaerolineaceae</taxon>
        <taxon>Flexilinea</taxon>
    </lineage>
</organism>
<dbReference type="Proteomes" id="UP000053370">
    <property type="component" value="Unassembled WGS sequence"/>
</dbReference>
<evidence type="ECO:0000313" key="1">
    <source>
        <dbReference type="EMBL" id="GAP41684.1"/>
    </source>
</evidence>
<gene>
    <name evidence="1" type="ORF">ATC1_131680</name>
</gene>
<proteinExistence type="predicted"/>
<protein>
    <submittedName>
        <fullName evidence="1">Uncharacterized protein</fullName>
    </submittedName>
</protein>
<keyword evidence="2" id="KW-1185">Reference proteome</keyword>
<accession>A0A0S7BWT1</accession>
<reference evidence="1" key="1">
    <citation type="journal article" date="2015" name="Genome Announc.">
        <title>Draft Genome Sequence of Anaerolineae Strain TC1, a Novel Isolate from a Methanogenic Wastewater Treatment System.</title>
        <authorList>
            <person name="Matsuura N."/>
            <person name="Tourlousse D.M."/>
            <person name="Sun L."/>
            <person name="Toyonaga M."/>
            <person name="Kuroda K."/>
            <person name="Ohashi A."/>
            <person name="Cruz R."/>
            <person name="Yamaguchi T."/>
            <person name="Sekiguchi Y."/>
        </authorList>
    </citation>
    <scope>NUCLEOTIDE SEQUENCE [LARGE SCALE GENOMIC DNA]</scope>
    <source>
        <strain evidence="1">TC1</strain>
    </source>
</reference>
<sequence>MNENVLISDLKYGNDDLLLWYFCALYKTAQQQAFSLFFKYASIFRITGYRLDD</sequence>
<evidence type="ECO:0000313" key="2">
    <source>
        <dbReference type="Proteomes" id="UP000053370"/>
    </source>
</evidence>